<protein>
    <submittedName>
        <fullName evidence="2">Uncharacterized protein</fullName>
    </submittedName>
</protein>
<dbReference type="EMBL" id="JAYKXN010000004">
    <property type="protein sequence ID" value="KAK7294912.1"/>
    <property type="molecule type" value="Genomic_DNA"/>
</dbReference>
<evidence type="ECO:0000313" key="2">
    <source>
        <dbReference type="EMBL" id="KAK7294912.1"/>
    </source>
</evidence>
<reference evidence="2 3" key="1">
    <citation type="submission" date="2024-01" db="EMBL/GenBank/DDBJ databases">
        <title>The genomes of 5 underutilized Papilionoideae crops provide insights into root nodulation and disease resistance.</title>
        <authorList>
            <person name="Yuan L."/>
        </authorList>
    </citation>
    <scope>NUCLEOTIDE SEQUENCE [LARGE SCALE GENOMIC DNA]</scope>
    <source>
        <strain evidence="2">LY-2023</strain>
        <tissue evidence="2">Leaf</tissue>
    </source>
</reference>
<dbReference type="AlphaFoldDB" id="A0AAN9J9N0"/>
<dbReference type="Proteomes" id="UP001359559">
    <property type="component" value="Unassembled WGS sequence"/>
</dbReference>
<keyword evidence="1" id="KW-0812">Transmembrane</keyword>
<keyword evidence="1" id="KW-0472">Membrane</keyword>
<gene>
    <name evidence="2" type="ORF">RJT34_17811</name>
</gene>
<comment type="caution">
    <text evidence="2">The sequence shown here is derived from an EMBL/GenBank/DDBJ whole genome shotgun (WGS) entry which is preliminary data.</text>
</comment>
<proteinExistence type="predicted"/>
<organism evidence="2 3">
    <name type="scientific">Clitoria ternatea</name>
    <name type="common">Butterfly pea</name>
    <dbReference type="NCBI Taxonomy" id="43366"/>
    <lineage>
        <taxon>Eukaryota</taxon>
        <taxon>Viridiplantae</taxon>
        <taxon>Streptophyta</taxon>
        <taxon>Embryophyta</taxon>
        <taxon>Tracheophyta</taxon>
        <taxon>Spermatophyta</taxon>
        <taxon>Magnoliopsida</taxon>
        <taxon>eudicotyledons</taxon>
        <taxon>Gunneridae</taxon>
        <taxon>Pentapetalae</taxon>
        <taxon>rosids</taxon>
        <taxon>fabids</taxon>
        <taxon>Fabales</taxon>
        <taxon>Fabaceae</taxon>
        <taxon>Papilionoideae</taxon>
        <taxon>50 kb inversion clade</taxon>
        <taxon>NPAAA clade</taxon>
        <taxon>indigoferoid/millettioid clade</taxon>
        <taxon>Phaseoleae</taxon>
        <taxon>Clitoria</taxon>
    </lineage>
</organism>
<sequence>MLIGDDKAESKYSIRNGCFSLFSYLVCPLATPIFVSLPLSLSLLPRTPEQRPPPPLPPSSPHLYSIYPQHSLSIFISINSNP</sequence>
<accession>A0AAN9J9N0</accession>
<keyword evidence="3" id="KW-1185">Reference proteome</keyword>
<evidence type="ECO:0000256" key="1">
    <source>
        <dbReference type="SAM" id="Phobius"/>
    </source>
</evidence>
<keyword evidence="1" id="KW-1133">Transmembrane helix</keyword>
<evidence type="ECO:0000313" key="3">
    <source>
        <dbReference type="Proteomes" id="UP001359559"/>
    </source>
</evidence>
<feature type="transmembrane region" description="Helical" evidence="1">
    <location>
        <begin position="21"/>
        <end position="44"/>
    </location>
</feature>
<name>A0AAN9J9N0_CLITE</name>